<dbReference type="OrthoDB" id="9761532at2"/>
<protein>
    <submittedName>
        <fullName evidence="5">Acetylornithine deacetylase/Succinyl-diaminopimelate desuccinylase</fullName>
    </submittedName>
</protein>
<dbReference type="PANTHER" id="PTHR43270:SF4">
    <property type="entry name" value="CARNOSINE DIPEPTIDASE 2, ISOFORM A"/>
    <property type="match status" value="1"/>
</dbReference>
<keyword evidence="1" id="KW-0645">Protease</keyword>
<name>A0A1N6NLG4_9GAMM</name>
<proteinExistence type="predicted"/>
<keyword evidence="6" id="KW-1185">Reference proteome</keyword>
<evidence type="ECO:0000313" key="5">
    <source>
        <dbReference type="EMBL" id="SIP92837.1"/>
    </source>
</evidence>
<dbReference type="PANTHER" id="PTHR43270">
    <property type="entry name" value="BETA-ALA-HIS DIPEPTIDASE"/>
    <property type="match status" value="1"/>
</dbReference>
<dbReference type="GO" id="GO:0046872">
    <property type="term" value="F:metal ion binding"/>
    <property type="evidence" value="ECO:0007669"/>
    <property type="project" value="UniProtKB-KW"/>
</dbReference>
<dbReference type="Gene3D" id="3.30.70.360">
    <property type="match status" value="1"/>
</dbReference>
<dbReference type="Pfam" id="PF07687">
    <property type="entry name" value="M20_dimer"/>
    <property type="match status" value="1"/>
</dbReference>
<evidence type="ECO:0000256" key="2">
    <source>
        <dbReference type="ARBA" id="ARBA00022723"/>
    </source>
</evidence>
<dbReference type="GO" id="GO:0008233">
    <property type="term" value="F:peptidase activity"/>
    <property type="evidence" value="ECO:0007669"/>
    <property type="project" value="UniProtKB-KW"/>
</dbReference>
<dbReference type="InterPro" id="IPR002933">
    <property type="entry name" value="Peptidase_M20"/>
</dbReference>
<organism evidence="5 6">
    <name type="scientific">Solilutibacter tolerans</name>
    <dbReference type="NCBI Taxonomy" id="1604334"/>
    <lineage>
        <taxon>Bacteria</taxon>
        <taxon>Pseudomonadati</taxon>
        <taxon>Pseudomonadota</taxon>
        <taxon>Gammaproteobacteria</taxon>
        <taxon>Lysobacterales</taxon>
        <taxon>Lysobacteraceae</taxon>
        <taxon>Solilutibacter</taxon>
    </lineage>
</organism>
<evidence type="ECO:0000256" key="1">
    <source>
        <dbReference type="ARBA" id="ARBA00022670"/>
    </source>
</evidence>
<gene>
    <name evidence="5" type="ORF">SAMN05421546_0301</name>
</gene>
<keyword evidence="2" id="KW-0479">Metal-binding</keyword>
<dbReference type="STRING" id="1604334.SAMN05421546_0301"/>
<dbReference type="InterPro" id="IPR011650">
    <property type="entry name" value="Peptidase_M20_dimer"/>
</dbReference>
<reference evidence="6" key="1">
    <citation type="submission" date="2017-01" db="EMBL/GenBank/DDBJ databases">
        <authorList>
            <person name="Varghese N."/>
            <person name="Submissions S."/>
        </authorList>
    </citation>
    <scope>NUCLEOTIDE SEQUENCE [LARGE SCALE GENOMIC DNA]</scope>
    <source>
        <strain evidence="6">UM1</strain>
    </source>
</reference>
<dbReference type="Gene3D" id="3.40.630.10">
    <property type="entry name" value="Zn peptidases"/>
    <property type="match status" value="1"/>
</dbReference>
<dbReference type="Pfam" id="PF01546">
    <property type="entry name" value="Peptidase_M20"/>
    <property type="match status" value="1"/>
</dbReference>
<feature type="domain" description="Peptidase M20 dimerisation" evidence="4">
    <location>
        <begin position="212"/>
        <end position="368"/>
    </location>
</feature>
<evidence type="ECO:0000259" key="4">
    <source>
        <dbReference type="Pfam" id="PF07687"/>
    </source>
</evidence>
<sequence>MSSSVLDTGKLGQFVNAKWDDEIVPQLVDYIAIPNKSPMFDPDWQAHGYMDQAVTLMENWAKAQNIPGMALEVVRLEGRTPLIYIDIPASGESVGDDCILLYGHLDKQPEMTGWDDDLGPWKPVLKGDKLYGRGGADDGYAIFGSLTSVMALQAQGLPHARCVVLIEACEESGSYDLPAYVDHLADRIGKPSLVVCLDSGCGNYEQLWCTTSLRGLAGGNLRIDVLEEGVHSGDASGIVPSSFRLLRQLLDRVEDEATGKMKLDGLYVDIPAERLTQAKKAAEVLGDEIFDKFPLVSGLKPMGEDNVDRVLNRTWRPALSITGVDGMPPLSSAGNVLRPHTAVKLSLRIPPTLDGEAGGKLLRDTLLKDPPNNAKVTFELEKSSSGWNAPALSAWLATAIDQSSQEVFGKPAMYMGEGGSIPFMGMLGEKFPGAQFMITGVLGPHSNAHGPNEFLHIPMGKNVTACVAHVIAAHHAASLRGETTGVAVAPDSGTRNGDHGCC</sequence>
<dbReference type="GO" id="GO:0006508">
    <property type="term" value="P:proteolysis"/>
    <property type="evidence" value="ECO:0007669"/>
    <property type="project" value="UniProtKB-KW"/>
</dbReference>
<dbReference type="AlphaFoldDB" id="A0A1N6NLG4"/>
<dbReference type="CDD" id="cd05682">
    <property type="entry name" value="M20_dipept_dapE"/>
    <property type="match status" value="1"/>
</dbReference>
<dbReference type="Proteomes" id="UP000241788">
    <property type="component" value="Unassembled WGS sequence"/>
</dbReference>
<keyword evidence="3" id="KW-0378">Hydrolase</keyword>
<dbReference type="EMBL" id="FTLW01000001">
    <property type="protein sequence ID" value="SIP92837.1"/>
    <property type="molecule type" value="Genomic_DNA"/>
</dbReference>
<dbReference type="RefSeq" id="WP_076584698.1">
    <property type="nucleotide sequence ID" value="NZ_FTLW01000001.1"/>
</dbReference>
<accession>A0A1N6NLG4</accession>
<dbReference type="InterPro" id="IPR051458">
    <property type="entry name" value="Cyt/Met_Dipeptidase"/>
</dbReference>
<evidence type="ECO:0000256" key="3">
    <source>
        <dbReference type="ARBA" id="ARBA00022801"/>
    </source>
</evidence>
<dbReference type="SUPFAM" id="SSF53187">
    <property type="entry name" value="Zn-dependent exopeptidases"/>
    <property type="match status" value="1"/>
</dbReference>
<evidence type="ECO:0000313" key="6">
    <source>
        <dbReference type="Proteomes" id="UP000241788"/>
    </source>
</evidence>